<dbReference type="Pfam" id="PF20027">
    <property type="entry name" value="DUF6435"/>
    <property type="match status" value="1"/>
</dbReference>
<evidence type="ECO:0000313" key="1">
    <source>
        <dbReference type="EMBL" id="SFQ21853.1"/>
    </source>
</evidence>
<reference evidence="1 2" key="1">
    <citation type="submission" date="2016-10" db="EMBL/GenBank/DDBJ databases">
        <authorList>
            <person name="de Groot N.N."/>
        </authorList>
    </citation>
    <scope>NUCLEOTIDE SEQUENCE [LARGE SCALE GENOMIC DNA]</scope>
    <source>
        <strain evidence="1 2">DSM 15893</strain>
    </source>
</reference>
<dbReference type="STRING" id="1121869.SAMN03084138_04402"/>
<dbReference type="AlphaFoldDB" id="A0A1I5WQ06"/>
<evidence type="ECO:0008006" key="3">
    <source>
        <dbReference type="Google" id="ProtNLM"/>
    </source>
</evidence>
<evidence type="ECO:0000313" key="2">
    <source>
        <dbReference type="Proteomes" id="UP000182692"/>
    </source>
</evidence>
<dbReference type="Proteomes" id="UP000182692">
    <property type="component" value="Unassembled WGS sequence"/>
</dbReference>
<dbReference type="OrthoDB" id="292170at2"/>
<sequence>MFSFFKKDPTKKLRNTYKAKLEQAMKAQRNGDIKTYSLITAEAEDIWQEIEKIESSVKSS</sequence>
<dbReference type="NCBIfam" id="NF033487">
    <property type="entry name" value="Lacal_2735_fam"/>
    <property type="match status" value="1"/>
</dbReference>
<accession>A0A1I5WQ06</accession>
<name>A0A1I5WQ06_9GAMM</name>
<dbReference type="EMBL" id="FOWR01000051">
    <property type="protein sequence ID" value="SFQ21853.1"/>
    <property type="molecule type" value="Genomic_DNA"/>
</dbReference>
<dbReference type="InterPro" id="IPR045493">
    <property type="entry name" value="DUF6435"/>
</dbReference>
<protein>
    <recommendedName>
        <fullName evidence="3">Lacal_2735 family protein</fullName>
    </recommendedName>
</protein>
<gene>
    <name evidence="1" type="ORF">SAMN03084138_04402</name>
</gene>
<organism evidence="1 2">
    <name type="scientific">Enterovibrio norvegicus DSM 15893</name>
    <dbReference type="NCBI Taxonomy" id="1121869"/>
    <lineage>
        <taxon>Bacteria</taxon>
        <taxon>Pseudomonadati</taxon>
        <taxon>Pseudomonadota</taxon>
        <taxon>Gammaproteobacteria</taxon>
        <taxon>Vibrionales</taxon>
        <taxon>Vibrionaceae</taxon>
        <taxon>Enterovibrio</taxon>
    </lineage>
</organism>
<dbReference type="RefSeq" id="WP_017010025.1">
    <property type="nucleotide sequence ID" value="NZ_FOWR01000051.1"/>
</dbReference>
<dbReference type="GeneID" id="35869958"/>
<proteinExistence type="predicted"/>